<evidence type="ECO:0000256" key="2">
    <source>
        <dbReference type="ARBA" id="ARBA00004389"/>
    </source>
</evidence>
<evidence type="ECO:0000256" key="3">
    <source>
        <dbReference type="ARBA" id="ARBA00010617"/>
    </source>
</evidence>
<reference evidence="16 17" key="1">
    <citation type="journal article" date="2018" name="Nat. Ecol. Evol.">
        <title>Shark genomes provide insights into elasmobranch evolution and the origin of vertebrates.</title>
        <authorList>
            <person name="Hara Y"/>
            <person name="Yamaguchi K"/>
            <person name="Onimaru K"/>
            <person name="Kadota M"/>
            <person name="Koyanagi M"/>
            <person name="Keeley SD"/>
            <person name="Tatsumi K"/>
            <person name="Tanaka K"/>
            <person name="Motone F"/>
            <person name="Kageyama Y"/>
            <person name="Nozu R"/>
            <person name="Adachi N"/>
            <person name="Nishimura O"/>
            <person name="Nakagawa R"/>
            <person name="Tanegashima C"/>
            <person name="Kiyatake I"/>
            <person name="Matsumoto R"/>
            <person name="Murakumo K"/>
            <person name="Nishida K"/>
            <person name="Terakita A"/>
            <person name="Kuratani S"/>
            <person name="Sato K"/>
            <person name="Hyodo S Kuraku.S."/>
        </authorList>
    </citation>
    <scope>NUCLEOTIDE SEQUENCE [LARGE SCALE GENOMIC DNA]</scope>
</reference>
<evidence type="ECO:0000256" key="7">
    <source>
        <dbReference type="ARBA" id="ARBA00022723"/>
    </source>
</evidence>
<feature type="binding site" evidence="15">
    <location>
        <position position="290"/>
    </location>
    <ligand>
        <name>substrate</name>
    </ligand>
</feature>
<evidence type="ECO:0000256" key="6">
    <source>
        <dbReference type="ARBA" id="ARBA00022692"/>
    </source>
</evidence>
<dbReference type="AlphaFoldDB" id="A0A401T7M4"/>
<dbReference type="GO" id="GO:0006629">
    <property type="term" value="P:lipid metabolic process"/>
    <property type="evidence" value="ECO:0007669"/>
    <property type="project" value="UniProtKB-KW"/>
</dbReference>
<organism evidence="16 17">
    <name type="scientific">Chiloscyllium punctatum</name>
    <name type="common">Brownbanded bambooshark</name>
    <name type="synonym">Hemiscyllium punctatum</name>
    <dbReference type="NCBI Taxonomy" id="137246"/>
    <lineage>
        <taxon>Eukaryota</taxon>
        <taxon>Metazoa</taxon>
        <taxon>Chordata</taxon>
        <taxon>Craniata</taxon>
        <taxon>Vertebrata</taxon>
        <taxon>Chondrichthyes</taxon>
        <taxon>Elasmobranchii</taxon>
        <taxon>Galeomorphii</taxon>
        <taxon>Galeoidea</taxon>
        <taxon>Orectolobiformes</taxon>
        <taxon>Hemiscylliidae</taxon>
        <taxon>Chiloscyllium</taxon>
    </lineage>
</organism>
<evidence type="ECO:0000256" key="13">
    <source>
        <dbReference type="PIRNR" id="PIRNR000047"/>
    </source>
</evidence>
<keyword evidence="10 13" id="KW-0408">Iron</keyword>
<dbReference type="InterPro" id="IPR024204">
    <property type="entry name" value="Cyt_P450_CYP7A1-type"/>
</dbReference>
<evidence type="ECO:0000256" key="12">
    <source>
        <dbReference type="ARBA" id="ARBA00023136"/>
    </source>
</evidence>
<gene>
    <name evidence="16" type="ORF">chiPu_0017186</name>
</gene>
<keyword evidence="4" id="KW-0444">Lipid biosynthesis</keyword>
<evidence type="ECO:0000256" key="5">
    <source>
        <dbReference type="ARBA" id="ARBA00022617"/>
    </source>
</evidence>
<keyword evidence="7 13" id="KW-0479">Metal-binding</keyword>
<dbReference type="PANTHER" id="PTHR24306:SF0">
    <property type="entry name" value="7-ALPHA-HYDROXYCHOLEST-4-EN-3-ONE 12-ALPHA-HYDROXYLASE"/>
    <property type="match status" value="1"/>
</dbReference>
<dbReference type="Pfam" id="PF00067">
    <property type="entry name" value="p450"/>
    <property type="match status" value="1"/>
</dbReference>
<proteinExistence type="inferred from homology"/>
<dbReference type="GO" id="GO:0008397">
    <property type="term" value="F:sterol 12-alpha-hydroxylase activity"/>
    <property type="evidence" value="ECO:0007669"/>
    <property type="project" value="TreeGrafter"/>
</dbReference>
<evidence type="ECO:0000256" key="15">
    <source>
        <dbReference type="PIRSR" id="PIRSR000047-2"/>
    </source>
</evidence>
<dbReference type="InterPro" id="IPR002403">
    <property type="entry name" value="Cyt_P450_E_grp-IV"/>
</dbReference>
<dbReference type="EMBL" id="BEZZ01001226">
    <property type="protein sequence ID" value="GCC38671.1"/>
    <property type="molecule type" value="Genomic_DNA"/>
</dbReference>
<evidence type="ECO:0000256" key="9">
    <source>
        <dbReference type="ARBA" id="ARBA00022989"/>
    </source>
</evidence>
<comment type="similarity">
    <text evidence="3 13">Belongs to the cytochrome P450 family.</text>
</comment>
<comment type="subcellular location">
    <subcellularLocation>
        <location evidence="2">Endoplasmic reticulum membrane</location>
        <topology evidence="2">Single-pass membrane protein</topology>
    </subcellularLocation>
</comment>
<keyword evidence="8 13" id="KW-0256">Endoplasmic reticulum</keyword>
<keyword evidence="17" id="KW-1185">Reference proteome</keyword>
<comment type="caution">
    <text evidence="16">The sequence shown here is derived from an EMBL/GenBank/DDBJ whole genome shotgun (WGS) entry which is preliminary data.</text>
</comment>
<dbReference type="PRINTS" id="PR00465">
    <property type="entry name" value="EP450IV"/>
</dbReference>
<dbReference type="GO" id="GO:0020037">
    <property type="term" value="F:heme binding"/>
    <property type="evidence" value="ECO:0007669"/>
    <property type="project" value="InterPro"/>
</dbReference>
<evidence type="ECO:0000256" key="14">
    <source>
        <dbReference type="PIRSR" id="PIRSR000047-1"/>
    </source>
</evidence>
<evidence type="ECO:0000313" key="16">
    <source>
        <dbReference type="EMBL" id="GCC38671.1"/>
    </source>
</evidence>
<name>A0A401T7M4_CHIPU</name>
<dbReference type="PANTHER" id="PTHR24306">
    <property type="match status" value="1"/>
</dbReference>
<dbReference type="PIRSF" id="PIRSF000047">
    <property type="entry name" value="Cytochrome_CYPVIIA1"/>
    <property type="match status" value="1"/>
</dbReference>
<dbReference type="InterPro" id="IPR036396">
    <property type="entry name" value="Cyt_P450_sf"/>
</dbReference>
<dbReference type="SUPFAM" id="SSF48264">
    <property type="entry name" value="Cytochrome P450"/>
    <property type="match status" value="1"/>
</dbReference>
<dbReference type="STRING" id="137246.A0A401T7M4"/>
<protein>
    <recommendedName>
        <fullName evidence="18">Cytochrome P450 family 8 subfamily B member 1</fullName>
    </recommendedName>
</protein>
<evidence type="ECO:0000256" key="10">
    <source>
        <dbReference type="ARBA" id="ARBA00023004"/>
    </source>
</evidence>
<dbReference type="GO" id="GO:0005789">
    <property type="term" value="C:endoplasmic reticulum membrane"/>
    <property type="evidence" value="ECO:0007669"/>
    <property type="project" value="UniProtKB-SubCell"/>
</dbReference>
<dbReference type="OrthoDB" id="6692864at2759"/>
<evidence type="ECO:0000256" key="4">
    <source>
        <dbReference type="ARBA" id="ARBA00022516"/>
    </source>
</evidence>
<keyword evidence="5 13" id="KW-0349">Heme</keyword>
<evidence type="ECO:0000256" key="1">
    <source>
        <dbReference type="ARBA" id="ARBA00001971"/>
    </source>
</evidence>
<feature type="binding site" evidence="15">
    <location>
        <position position="109"/>
    </location>
    <ligand>
        <name>substrate</name>
    </ligand>
</feature>
<keyword evidence="6" id="KW-0812">Transmembrane</keyword>
<keyword evidence="12 13" id="KW-0472">Membrane</keyword>
<evidence type="ECO:0000256" key="8">
    <source>
        <dbReference type="ARBA" id="ARBA00022824"/>
    </source>
</evidence>
<keyword evidence="11" id="KW-0443">Lipid metabolism</keyword>
<sequence length="507" mass="58528">MAVFLPVLLSLGALLVTLLYLAGAFRRQRPGEPPLDRGWLPWLGHVIAFRRDTAEFLRRMRGQHGDVFTVQLAGDYVTFLMEPHSYGAVVKESRAKLDFEKFAVELVARVFGYHAQEDDHQRLEAVSHKYLMGDGLEELTEAMMLNLQNLMLEEAADGEWREDGLFHFCYSVVFRAGYLSLFGNEPAPGGDQSAGRRLDRQRSAGLFAEFRRYDRLFPRLAYAVLPPAQKLEAERLKRRFWEALSVGRMRERENVSGWVSERQQQMEEQGLEAAMRDRYMFLLLWASQGNTGPSAFWLLLHLARCPDALRAVKAEADGLLRESGQEVGPGKPPVRLTRRMLQQCPVLDSAVEESLRLAAAPVLIRAVLQDMTLRLHDEREYRLRRGDRVALFPYLSVQMDPEIHPEPSEFRYDRFLQPGGRLRKTDFSKGGRRLKYYTMPWGAGVSMCPGRFFAVNELKQFIFLMLAYFDFELLQPELGVPPIDRSRWGFGTMQPTHEVRFRYRMRI</sequence>
<accession>A0A401T7M4</accession>
<feature type="binding site" evidence="15">
    <location>
        <position position="388"/>
    </location>
    <ligand>
        <name>substrate</name>
    </ligand>
</feature>
<comment type="cofactor">
    <cofactor evidence="1 13 14">
        <name>heme</name>
        <dbReference type="ChEBI" id="CHEBI:30413"/>
    </cofactor>
</comment>
<dbReference type="FunFam" id="1.10.630.10:FF:000025">
    <property type="entry name" value="Prostaglandin I2 (prostacyclin) synthase"/>
    <property type="match status" value="1"/>
</dbReference>
<dbReference type="GO" id="GO:0005506">
    <property type="term" value="F:iron ion binding"/>
    <property type="evidence" value="ECO:0007669"/>
    <property type="project" value="InterPro"/>
</dbReference>
<dbReference type="Gene3D" id="1.10.630.10">
    <property type="entry name" value="Cytochrome P450"/>
    <property type="match status" value="1"/>
</dbReference>
<evidence type="ECO:0000313" key="17">
    <source>
        <dbReference type="Proteomes" id="UP000287033"/>
    </source>
</evidence>
<dbReference type="Proteomes" id="UP000287033">
    <property type="component" value="Unassembled WGS sequence"/>
</dbReference>
<evidence type="ECO:0000256" key="11">
    <source>
        <dbReference type="ARBA" id="ARBA00023098"/>
    </source>
</evidence>
<dbReference type="OMA" id="WGFGTTQ"/>
<feature type="binding site" description="axial binding residue" evidence="14">
    <location>
        <position position="448"/>
    </location>
    <ligand>
        <name>heme</name>
        <dbReference type="ChEBI" id="CHEBI:30413"/>
    </ligand>
    <ligandPart>
        <name>Fe</name>
        <dbReference type="ChEBI" id="CHEBI:18248"/>
    </ligandPart>
</feature>
<dbReference type="InterPro" id="IPR001128">
    <property type="entry name" value="Cyt_P450"/>
</dbReference>
<evidence type="ECO:0008006" key="18">
    <source>
        <dbReference type="Google" id="ProtNLM"/>
    </source>
</evidence>
<keyword evidence="9" id="KW-1133">Transmembrane helix</keyword>